<dbReference type="InterPro" id="IPR056800">
    <property type="entry name" value="vWA_Ro60"/>
</dbReference>
<dbReference type="PANTHER" id="PTHR14202">
    <property type="entry name" value="60 KDA RIBONUCLEOPROTEIN SSA/RO"/>
    <property type="match status" value="1"/>
</dbReference>
<accession>A0A5B8W119</accession>
<comment type="similarity">
    <text evidence="2">Belongs to the Ro 60 kDa family.</text>
</comment>
<dbReference type="AlphaFoldDB" id="A0A5B8W119"/>
<dbReference type="Proteomes" id="UP000321362">
    <property type="component" value="Chromosome"/>
</dbReference>
<keyword evidence="3" id="KW-0963">Cytoplasm</keyword>
<dbReference type="PROSITE" id="PS50988">
    <property type="entry name" value="TROVE"/>
    <property type="match status" value="1"/>
</dbReference>
<dbReference type="Gene3D" id="3.40.50.410">
    <property type="entry name" value="von Willebrand factor, type A domain"/>
    <property type="match status" value="1"/>
</dbReference>
<dbReference type="InterPro" id="IPR037214">
    <property type="entry name" value="TROVE_dom_sf"/>
</dbReference>
<sequence>MKFNLLSKVKNQFTNHEGAKAFALSPEMELYTLVVTWSLSDSFYEKNDDRMERLRNIIYKCKPEFVGRLAVYARTKMYMRSVPLVLVTELAKLHSGDDLVARVTAGIVNRADEITELLACYEMLNQRTGPKKLNRLSKQMQKGLQAAFNNFDEYQFAKYNRDTAIKMRDALFLVHPKAKDDAQQLVFNKIVSGTLQTPYTWETELSALGQLNYDSQEAKTMAFRNKWEELIDSEKLGYMALLRNLRNIQEAGVSYAHIQKVCATLADADKVAKAKQFPFRYLAAYRELLNAKSEITVQGIGQRLKALLTGNNGYAGELLDALEKAVQVSAVNIKGFDHDTRVLLACDVSGSMQTAVSAKSKILLYDVGLMLAMLLQSRCKNVEVGMFGDTWKTIMVPRHNILNNVQEFYKREGEVGYSTNGYLVIKDLLDRNVQMDKVMLFTDCQLYNSIPVSGDYIHALWSRYKTAVAPKAKLYLFDLKGYSKVPLQVMQNDVYLVAGWSDKVFEVLEALEKGNSALSEINKVEI</sequence>
<dbReference type="GO" id="GO:0003723">
    <property type="term" value="F:RNA binding"/>
    <property type="evidence" value="ECO:0007669"/>
    <property type="project" value="UniProtKB-KW"/>
</dbReference>
<dbReference type="SUPFAM" id="SSF140864">
    <property type="entry name" value="TROVE domain-like"/>
    <property type="match status" value="1"/>
</dbReference>
<dbReference type="PANTHER" id="PTHR14202:SF0">
    <property type="entry name" value="RNA-BINDING PROTEIN RO60"/>
    <property type="match status" value="1"/>
</dbReference>
<dbReference type="GO" id="GO:0046872">
    <property type="term" value="F:metal ion binding"/>
    <property type="evidence" value="ECO:0007669"/>
    <property type="project" value="UniProtKB-KW"/>
</dbReference>
<dbReference type="InterPro" id="IPR008858">
    <property type="entry name" value="TROVE_dom"/>
</dbReference>
<keyword evidence="5" id="KW-0694">RNA-binding</keyword>
<keyword evidence="9" id="KW-1185">Reference proteome</keyword>
<dbReference type="OrthoDB" id="208855at2"/>
<dbReference type="Pfam" id="PF25045">
    <property type="entry name" value="vWA_Ro60"/>
    <property type="match status" value="1"/>
</dbReference>
<evidence type="ECO:0000256" key="3">
    <source>
        <dbReference type="ARBA" id="ARBA00022490"/>
    </source>
</evidence>
<feature type="domain" description="TROVE" evidence="7">
    <location>
        <begin position="13"/>
        <end position="338"/>
    </location>
</feature>
<dbReference type="RefSeq" id="WP_147053733.1">
    <property type="nucleotide sequence ID" value="NZ_CP042437.1"/>
</dbReference>
<dbReference type="EMBL" id="CP042437">
    <property type="protein sequence ID" value="QEC76562.1"/>
    <property type="molecule type" value="Genomic_DNA"/>
</dbReference>
<keyword evidence="6" id="KW-0687">Ribonucleoprotein</keyword>
<evidence type="ECO:0000256" key="4">
    <source>
        <dbReference type="ARBA" id="ARBA00022723"/>
    </source>
</evidence>
<comment type="subcellular location">
    <subcellularLocation>
        <location evidence="1">Cytoplasm</location>
    </subcellularLocation>
</comment>
<evidence type="ECO:0000256" key="1">
    <source>
        <dbReference type="ARBA" id="ARBA00004496"/>
    </source>
</evidence>
<dbReference type="GO" id="GO:0005737">
    <property type="term" value="C:cytoplasm"/>
    <property type="evidence" value="ECO:0007669"/>
    <property type="project" value="UniProtKB-SubCell"/>
</dbReference>
<protein>
    <submittedName>
        <fullName evidence="8">TROVE domain-containing protein</fullName>
    </submittedName>
</protein>
<dbReference type="InterPro" id="IPR036465">
    <property type="entry name" value="vWFA_dom_sf"/>
</dbReference>
<proteinExistence type="inferred from homology"/>
<dbReference type="GO" id="GO:1990904">
    <property type="term" value="C:ribonucleoprotein complex"/>
    <property type="evidence" value="ECO:0007669"/>
    <property type="project" value="UniProtKB-KW"/>
</dbReference>
<evidence type="ECO:0000256" key="2">
    <source>
        <dbReference type="ARBA" id="ARBA00007814"/>
    </source>
</evidence>
<dbReference type="KEGG" id="mgk:FSB76_11595"/>
<name>A0A5B8W119_9SPHI</name>
<dbReference type="SUPFAM" id="SSF53300">
    <property type="entry name" value="vWA-like"/>
    <property type="match status" value="1"/>
</dbReference>
<dbReference type="InterPro" id="IPR040322">
    <property type="entry name" value="TROVE2"/>
</dbReference>
<reference evidence="8 9" key="1">
    <citation type="journal article" date="2013" name="J. Microbiol.">
        <title>Mucilaginibacter ginsenosidivorax sp. nov., with ginsenoside converting activity isolated from sediment.</title>
        <authorList>
            <person name="Kim J.K."/>
            <person name="Choi T.E."/>
            <person name="Liu Q.M."/>
            <person name="Park H.Y."/>
            <person name="Yi T.H."/>
            <person name="Yoon M.H."/>
            <person name="Kim S.C."/>
            <person name="Im W.T."/>
        </authorList>
    </citation>
    <scope>NUCLEOTIDE SEQUENCE [LARGE SCALE GENOMIC DNA]</scope>
    <source>
        <strain evidence="8 9">KHI28</strain>
    </source>
</reference>
<evidence type="ECO:0000256" key="6">
    <source>
        <dbReference type="ARBA" id="ARBA00023274"/>
    </source>
</evidence>
<evidence type="ECO:0000313" key="8">
    <source>
        <dbReference type="EMBL" id="QEC76562.1"/>
    </source>
</evidence>
<keyword evidence="4" id="KW-0479">Metal-binding</keyword>
<dbReference type="Pfam" id="PF05731">
    <property type="entry name" value="TROVE"/>
    <property type="match status" value="2"/>
</dbReference>
<evidence type="ECO:0000256" key="5">
    <source>
        <dbReference type="ARBA" id="ARBA00022884"/>
    </source>
</evidence>
<gene>
    <name evidence="8" type="ORF">FSB76_11595</name>
</gene>
<organism evidence="8 9">
    <name type="scientific">Mucilaginibacter ginsenosidivorax</name>
    <dbReference type="NCBI Taxonomy" id="862126"/>
    <lineage>
        <taxon>Bacteria</taxon>
        <taxon>Pseudomonadati</taxon>
        <taxon>Bacteroidota</taxon>
        <taxon>Sphingobacteriia</taxon>
        <taxon>Sphingobacteriales</taxon>
        <taxon>Sphingobacteriaceae</taxon>
        <taxon>Mucilaginibacter</taxon>
    </lineage>
</organism>
<evidence type="ECO:0000313" key="9">
    <source>
        <dbReference type="Proteomes" id="UP000321362"/>
    </source>
</evidence>
<evidence type="ECO:0000259" key="7">
    <source>
        <dbReference type="PROSITE" id="PS50988"/>
    </source>
</evidence>